<sequence length="126" mass="14326">MVTKINIKEKVKELKSKLSALFLAYKREDTPLAAKIVAAITVVYALSPIDVIPDFIPVLGYLDDIIILPLLIALAVKLIPVNIMDECLEQAKDMWSDGKPKKWRYAIPIFCIWVFIIAIIIYRILN</sequence>
<accession>A0A644XAB8</accession>
<protein>
    <recommendedName>
        <fullName evidence="6">DUF1232 domain-containing protein</fullName>
    </recommendedName>
</protein>
<proteinExistence type="predicted"/>
<evidence type="ECO:0000256" key="3">
    <source>
        <dbReference type="ARBA" id="ARBA00022989"/>
    </source>
</evidence>
<feature type="transmembrane region" description="Helical" evidence="5">
    <location>
        <begin position="65"/>
        <end position="84"/>
    </location>
</feature>
<feature type="transmembrane region" description="Helical" evidence="5">
    <location>
        <begin position="32"/>
        <end position="53"/>
    </location>
</feature>
<evidence type="ECO:0000256" key="5">
    <source>
        <dbReference type="SAM" id="Phobius"/>
    </source>
</evidence>
<name>A0A644XAB8_9ZZZZ</name>
<comment type="subcellular location">
    <subcellularLocation>
        <location evidence="1">Endomembrane system</location>
        <topology evidence="1">Multi-pass membrane protein</topology>
    </subcellularLocation>
</comment>
<feature type="domain" description="DUF1232" evidence="6">
    <location>
        <begin position="34"/>
        <end position="70"/>
    </location>
</feature>
<evidence type="ECO:0000256" key="4">
    <source>
        <dbReference type="ARBA" id="ARBA00023136"/>
    </source>
</evidence>
<dbReference type="Pfam" id="PF06803">
    <property type="entry name" value="DUF1232"/>
    <property type="match status" value="1"/>
</dbReference>
<dbReference type="AlphaFoldDB" id="A0A644XAB8"/>
<evidence type="ECO:0000256" key="2">
    <source>
        <dbReference type="ARBA" id="ARBA00022692"/>
    </source>
</evidence>
<evidence type="ECO:0000313" key="7">
    <source>
        <dbReference type="EMBL" id="MPM12877.1"/>
    </source>
</evidence>
<reference evidence="7" key="1">
    <citation type="submission" date="2019-08" db="EMBL/GenBank/DDBJ databases">
        <authorList>
            <person name="Kucharzyk K."/>
            <person name="Murdoch R.W."/>
            <person name="Higgins S."/>
            <person name="Loffler F."/>
        </authorList>
    </citation>
    <scope>NUCLEOTIDE SEQUENCE</scope>
</reference>
<keyword evidence="4 5" id="KW-0472">Membrane</keyword>
<organism evidence="7">
    <name type="scientific">bioreactor metagenome</name>
    <dbReference type="NCBI Taxonomy" id="1076179"/>
    <lineage>
        <taxon>unclassified sequences</taxon>
        <taxon>metagenomes</taxon>
        <taxon>ecological metagenomes</taxon>
    </lineage>
</organism>
<dbReference type="InterPro" id="IPR010652">
    <property type="entry name" value="DUF1232"/>
</dbReference>
<evidence type="ECO:0000256" key="1">
    <source>
        <dbReference type="ARBA" id="ARBA00004127"/>
    </source>
</evidence>
<evidence type="ECO:0000259" key="6">
    <source>
        <dbReference type="Pfam" id="PF06803"/>
    </source>
</evidence>
<comment type="caution">
    <text evidence="7">The sequence shown here is derived from an EMBL/GenBank/DDBJ whole genome shotgun (WGS) entry which is preliminary data.</text>
</comment>
<dbReference type="GO" id="GO:0012505">
    <property type="term" value="C:endomembrane system"/>
    <property type="evidence" value="ECO:0007669"/>
    <property type="project" value="UniProtKB-SubCell"/>
</dbReference>
<keyword evidence="3 5" id="KW-1133">Transmembrane helix</keyword>
<feature type="transmembrane region" description="Helical" evidence="5">
    <location>
        <begin position="105"/>
        <end position="125"/>
    </location>
</feature>
<gene>
    <name evidence="7" type="ORF">SDC9_59232</name>
</gene>
<dbReference type="EMBL" id="VSSQ01002034">
    <property type="protein sequence ID" value="MPM12877.1"/>
    <property type="molecule type" value="Genomic_DNA"/>
</dbReference>
<keyword evidence="2 5" id="KW-0812">Transmembrane</keyword>